<protein>
    <submittedName>
        <fullName evidence="1">Uncharacterized protein</fullName>
    </submittedName>
</protein>
<evidence type="ECO:0000313" key="2">
    <source>
        <dbReference type="Proteomes" id="UP000823399"/>
    </source>
</evidence>
<dbReference type="PANTHER" id="PTHR33096">
    <property type="entry name" value="CXC2 DOMAIN-CONTAINING PROTEIN"/>
    <property type="match status" value="1"/>
</dbReference>
<comment type="caution">
    <text evidence="1">The sequence shown here is derived from an EMBL/GenBank/DDBJ whole genome shotgun (WGS) entry which is preliminary data.</text>
</comment>
<dbReference type="AlphaFoldDB" id="A0A9P7K0G3"/>
<organism evidence="1 2">
    <name type="scientific">Suillus discolor</name>
    <dbReference type="NCBI Taxonomy" id="1912936"/>
    <lineage>
        <taxon>Eukaryota</taxon>
        <taxon>Fungi</taxon>
        <taxon>Dikarya</taxon>
        <taxon>Basidiomycota</taxon>
        <taxon>Agaricomycotina</taxon>
        <taxon>Agaricomycetes</taxon>
        <taxon>Agaricomycetidae</taxon>
        <taxon>Boletales</taxon>
        <taxon>Suillineae</taxon>
        <taxon>Suillaceae</taxon>
        <taxon>Suillus</taxon>
    </lineage>
</organism>
<dbReference type="Proteomes" id="UP000823399">
    <property type="component" value="Unassembled WGS sequence"/>
</dbReference>
<keyword evidence="2" id="KW-1185">Reference proteome</keyword>
<proteinExistence type="predicted"/>
<dbReference type="Pfam" id="PF18758">
    <property type="entry name" value="KDZ"/>
    <property type="match status" value="1"/>
</dbReference>
<dbReference type="RefSeq" id="XP_041299545.1">
    <property type="nucleotide sequence ID" value="XM_041439525.1"/>
</dbReference>
<dbReference type="OrthoDB" id="3246730at2759"/>
<reference evidence="1" key="1">
    <citation type="journal article" date="2020" name="New Phytol.">
        <title>Comparative genomics reveals dynamic genome evolution in host specialist ectomycorrhizal fungi.</title>
        <authorList>
            <person name="Lofgren L.A."/>
            <person name="Nguyen N.H."/>
            <person name="Vilgalys R."/>
            <person name="Ruytinx J."/>
            <person name="Liao H.L."/>
            <person name="Branco S."/>
            <person name="Kuo A."/>
            <person name="LaButti K."/>
            <person name="Lipzen A."/>
            <person name="Andreopoulos W."/>
            <person name="Pangilinan J."/>
            <person name="Riley R."/>
            <person name="Hundley H."/>
            <person name="Na H."/>
            <person name="Barry K."/>
            <person name="Grigoriev I.V."/>
            <person name="Stajich J.E."/>
            <person name="Kennedy P.G."/>
        </authorList>
    </citation>
    <scope>NUCLEOTIDE SEQUENCE</scope>
    <source>
        <strain evidence="1">FC423</strain>
    </source>
</reference>
<dbReference type="GeneID" id="64701784"/>
<gene>
    <name evidence="1" type="ORF">F5147DRAFT_742053</name>
</gene>
<dbReference type="PANTHER" id="PTHR33096:SF1">
    <property type="entry name" value="CXC1-LIKE CYSTEINE CLUSTER ASSOCIATED WITH KDZ TRANSPOSASES DOMAIN-CONTAINING PROTEIN"/>
    <property type="match status" value="1"/>
</dbReference>
<dbReference type="EMBL" id="JABBWM010000002">
    <property type="protein sequence ID" value="KAG2119719.1"/>
    <property type="molecule type" value="Genomic_DNA"/>
</dbReference>
<sequence length="556" mass="62802">MQYTQDGFHGVRKVNNCILPCSPISPVVGITIEALEIYCVAHLRCLSIQAFVKTMCDLHGFSIVCDLYLQIRQSIEAIVMESISCNSPDWRLRHSCPTCTYMLINEEDLTFAMLYAMDGNDSLKRVLQRSLDDKDDTLGASSEVPTGQLLTSSRYLSCNFVDKFSQDLASILSDKNAPADDSCEGRDKTGIFVAIRRHGFCLLIVDMVQSGELAKYPLVVVSKLLDMFGGNLGGGCDISSLGPLAHSLHYTCLVGAFHRHAYRHLCQLVSLTTYIKGLGIEDLETCERTFSKSNSLASSLRYASLFHHQQAIDLYFEHNDDFKVYTNLLNFLYSNYRQALDMEEEKVYLKGLTRESDEETFQMEYWQKLVNLSCNSQALHHDATAASYDMQRVGRLVANRKYQHMLNCLEGLIVMCIFELTKINRAGTGYKLRKHIAKALQTHSAAIKSTLSTYNTVASTMSPPQKTLKWEEIVDYTFLADFDLLCNTCADISQSPWSSPVAHSVMDLHFKICCAQEEISRLNVKIHRLMTYIQDEDNYLQVSKEQLRATSPALTH</sequence>
<name>A0A9P7K0G3_9AGAM</name>
<accession>A0A9P7K0G3</accession>
<dbReference type="InterPro" id="IPR040521">
    <property type="entry name" value="KDZ"/>
</dbReference>
<evidence type="ECO:0000313" key="1">
    <source>
        <dbReference type="EMBL" id="KAG2119719.1"/>
    </source>
</evidence>